<dbReference type="Proteomes" id="UP000824160">
    <property type="component" value="Unassembled WGS sequence"/>
</dbReference>
<evidence type="ECO:0000313" key="2">
    <source>
        <dbReference type="Proteomes" id="UP000824160"/>
    </source>
</evidence>
<organism evidence="1 2">
    <name type="scientific">Candidatus Faecivivens stercoripullorum</name>
    <dbReference type="NCBI Taxonomy" id="2840805"/>
    <lineage>
        <taxon>Bacteria</taxon>
        <taxon>Bacillati</taxon>
        <taxon>Bacillota</taxon>
        <taxon>Clostridia</taxon>
        <taxon>Eubacteriales</taxon>
        <taxon>Oscillospiraceae</taxon>
        <taxon>Oscillospiraceae incertae sedis</taxon>
        <taxon>Candidatus Faecivivens</taxon>
    </lineage>
</organism>
<dbReference type="AlphaFoldDB" id="A0A9D1H432"/>
<sequence>MEPTYYTVHKLDGDYAILVSDDGVENRVARALLPEETDEGVRLLCEFFNYTVVND</sequence>
<reference evidence="1" key="1">
    <citation type="submission" date="2020-10" db="EMBL/GenBank/DDBJ databases">
        <authorList>
            <person name="Gilroy R."/>
        </authorList>
    </citation>
    <scope>NUCLEOTIDE SEQUENCE</scope>
    <source>
        <strain evidence="1">ChiBcec7-5410</strain>
    </source>
</reference>
<comment type="caution">
    <text evidence="1">The sequence shown here is derived from an EMBL/GenBank/DDBJ whole genome shotgun (WGS) entry which is preliminary data.</text>
</comment>
<proteinExistence type="predicted"/>
<dbReference type="EMBL" id="DVLW01000013">
    <property type="protein sequence ID" value="HIT93617.1"/>
    <property type="molecule type" value="Genomic_DNA"/>
</dbReference>
<name>A0A9D1H432_9FIRM</name>
<reference evidence="1" key="2">
    <citation type="journal article" date="2021" name="PeerJ">
        <title>Extensive microbial diversity within the chicken gut microbiome revealed by metagenomics and culture.</title>
        <authorList>
            <person name="Gilroy R."/>
            <person name="Ravi A."/>
            <person name="Getino M."/>
            <person name="Pursley I."/>
            <person name="Horton D.L."/>
            <person name="Alikhan N.F."/>
            <person name="Baker D."/>
            <person name="Gharbi K."/>
            <person name="Hall N."/>
            <person name="Watson M."/>
            <person name="Adriaenssens E.M."/>
            <person name="Foster-Nyarko E."/>
            <person name="Jarju S."/>
            <person name="Secka A."/>
            <person name="Antonio M."/>
            <person name="Oren A."/>
            <person name="Chaudhuri R.R."/>
            <person name="La Ragione R."/>
            <person name="Hildebrand F."/>
            <person name="Pallen M.J."/>
        </authorList>
    </citation>
    <scope>NUCLEOTIDE SEQUENCE</scope>
    <source>
        <strain evidence="1">ChiBcec7-5410</strain>
    </source>
</reference>
<accession>A0A9D1H432</accession>
<evidence type="ECO:0000313" key="1">
    <source>
        <dbReference type="EMBL" id="HIT93617.1"/>
    </source>
</evidence>
<gene>
    <name evidence="1" type="ORF">IAC43_00370</name>
</gene>
<protein>
    <submittedName>
        <fullName evidence="1">Uncharacterized protein</fullName>
    </submittedName>
</protein>